<reference evidence="5" key="1">
    <citation type="journal article" date="2013" name="Proc. Natl. Acad. Sci. U.S.A.">
        <title>Improving the coverage of the cyanobacterial phylum using diversity-driven genome sequencing.</title>
        <authorList>
            <person name="Shih P.M."/>
            <person name="Wu D."/>
            <person name="Latifi A."/>
            <person name="Axen S.D."/>
            <person name="Fewer D.P."/>
            <person name="Talla E."/>
            <person name="Calteau A."/>
            <person name="Cai F."/>
            <person name="Tandeau de Marsac N."/>
            <person name="Rippka R."/>
            <person name="Herdman M."/>
            <person name="Sivonen K."/>
            <person name="Coursin T."/>
            <person name="Laurent T."/>
            <person name="Goodwin L."/>
            <person name="Nolan M."/>
            <person name="Davenport K.W."/>
            <person name="Han C.S."/>
            <person name="Rubin E.M."/>
            <person name="Eisen J.A."/>
            <person name="Woyke T."/>
            <person name="Gugger M."/>
            <person name="Kerfeld C.A."/>
        </authorList>
    </citation>
    <scope>NUCLEOTIDE SEQUENCE [LARGE SCALE GENOMIC DNA]</scope>
    <source>
        <strain evidence="5">ATCC 27899 / PCC 7122</strain>
    </source>
</reference>
<dbReference type="InterPro" id="IPR001680">
    <property type="entry name" value="WD40_rpt"/>
</dbReference>
<keyword evidence="2" id="KW-0677">Repeat</keyword>
<organism evidence="4 5">
    <name type="scientific">Anabaena cylindrica (strain ATCC 27899 / PCC 7122)</name>
    <dbReference type="NCBI Taxonomy" id="272123"/>
    <lineage>
        <taxon>Bacteria</taxon>
        <taxon>Bacillati</taxon>
        <taxon>Cyanobacteriota</taxon>
        <taxon>Cyanophyceae</taxon>
        <taxon>Nostocales</taxon>
        <taxon>Nostocaceae</taxon>
        <taxon>Anabaena</taxon>
    </lineage>
</organism>
<dbReference type="AlphaFoldDB" id="K9ZH79"/>
<dbReference type="OrthoDB" id="503904at2"/>
<gene>
    <name evidence="4" type="ordered locus">Anacy_3136</name>
</gene>
<evidence type="ECO:0000256" key="2">
    <source>
        <dbReference type="ARBA" id="ARBA00022737"/>
    </source>
</evidence>
<accession>K9ZH79</accession>
<sequence length="413" mass="47576">MTQRELEKICSRLQSNSTKEKVDALLDAFQYGQTGIELISQALNDHTREVRQSAFLLLSDCYKDIARQAIWNYLPFRKMQCLHTLTNFDFNSNYSNSEQRHPAYFAIADYNNTLICYWDLEYKYSFVNVWDLKTGQQRRNLELGTAHEFRLGKNGKVSIISFQDLVWVLDTETYKLINGDYPDYFIHTIIPNPHCFSACPTQNPFLAIGSTVGRNGEFGVWNYETRTRHFHYQFQDVALITQWPSWNTSEILNLLNSVSPLLFTPDGKFLVARFKQQKYCMLQIWNLETGNLVQQLENLPALTVHSLAIGSDGQVLACGIRENQVCVWELLSDRIIYTSSETAPCLMSFNGRILIYCTDNNEIVIWDLALDSQLCTLQGHTAQIAYIAMSNDYEFIASYSIDRAIKIWGLVGD</sequence>
<keyword evidence="1 3" id="KW-0853">WD repeat</keyword>
<dbReference type="InterPro" id="IPR015943">
    <property type="entry name" value="WD40/YVTN_repeat-like_dom_sf"/>
</dbReference>
<dbReference type="KEGG" id="acy:Anacy_3136"/>
<keyword evidence="5" id="KW-1185">Reference proteome</keyword>
<dbReference type="eggNOG" id="COG2319">
    <property type="taxonomic scope" value="Bacteria"/>
</dbReference>
<dbReference type="PATRIC" id="fig|272123.3.peg.3420"/>
<dbReference type="Gene3D" id="2.130.10.10">
    <property type="entry name" value="YVTN repeat-like/Quinoprotein amine dehydrogenase"/>
    <property type="match status" value="2"/>
</dbReference>
<proteinExistence type="predicted"/>
<dbReference type="PANTHER" id="PTHR22847">
    <property type="entry name" value="WD40 REPEAT PROTEIN"/>
    <property type="match status" value="1"/>
</dbReference>
<evidence type="ECO:0000313" key="5">
    <source>
        <dbReference type="Proteomes" id="UP000010474"/>
    </source>
</evidence>
<evidence type="ECO:0000256" key="1">
    <source>
        <dbReference type="ARBA" id="ARBA00022574"/>
    </source>
</evidence>
<name>K9ZH79_ANACC</name>
<dbReference type="STRING" id="272123.Anacy_3136"/>
<dbReference type="EMBL" id="CP003659">
    <property type="protein sequence ID" value="AFZ58546.1"/>
    <property type="molecule type" value="Genomic_DNA"/>
</dbReference>
<feature type="repeat" description="WD" evidence="3">
    <location>
        <begin position="377"/>
        <end position="413"/>
    </location>
</feature>
<protein>
    <submittedName>
        <fullName evidence="4">WD40 repeat-containing protein</fullName>
    </submittedName>
</protein>
<evidence type="ECO:0000256" key="3">
    <source>
        <dbReference type="PROSITE-ProRule" id="PRU00221"/>
    </source>
</evidence>
<evidence type="ECO:0000313" key="4">
    <source>
        <dbReference type="EMBL" id="AFZ58546.1"/>
    </source>
</evidence>
<dbReference type="InterPro" id="IPR011047">
    <property type="entry name" value="Quinoprotein_ADH-like_sf"/>
</dbReference>
<dbReference type="PANTHER" id="PTHR22847:SF637">
    <property type="entry name" value="WD REPEAT DOMAIN 5B"/>
    <property type="match status" value="1"/>
</dbReference>
<dbReference type="SUPFAM" id="SSF50998">
    <property type="entry name" value="Quinoprotein alcohol dehydrogenase-like"/>
    <property type="match status" value="1"/>
</dbReference>
<dbReference type="Pfam" id="PF00400">
    <property type="entry name" value="WD40"/>
    <property type="match status" value="1"/>
</dbReference>
<dbReference type="Proteomes" id="UP000010474">
    <property type="component" value="Chromosome"/>
</dbReference>
<dbReference type="RefSeq" id="WP_015215172.1">
    <property type="nucleotide sequence ID" value="NC_019771.1"/>
</dbReference>
<dbReference type="SMART" id="SM00320">
    <property type="entry name" value="WD40"/>
    <property type="match status" value="3"/>
</dbReference>
<dbReference type="PROSITE" id="PS50082">
    <property type="entry name" value="WD_REPEATS_2"/>
    <property type="match status" value="1"/>
</dbReference>
<dbReference type="PROSITE" id="PS50294">
    <property type="entry name" value="WD_REPEATS_REGION"/>
    <property type="match status" value="1"/>
</dbReference>
<dbReference type="HOGENOM" id="CLU_665059_0_0_3"/>